<gene>
    <name evidence="3" type="ORF">R3P93_23200</name>
</gene>
<feature type="domain" description="DUF4190" evidence="2">
    <location>
        <begin position="141"/>
        <end position="194"/>
    </location>
</feature>
<proteinExistence type="predicted"/>
<evidence type="ECO:0000313" key="4">
    <source>
        <dbReference type="Proteomes" id="UP001186104"/>
    </source>
</evidence>
<keyword evidence="1" id="KW-0472">Membrane</keyword>
<reference evidence="3 4" key="1">
    <citation type="submission" date="2023-10" db="EMBL/GenBank/DDBJ databases">
        <title>Development of a sustainable strategy for remediation of hydrocarbon-contaminated territories based on the waste exchange concept.</title>
        <authorList>
            <person name="Krivoruchko A."/>
        </authorList>
    </citation>
    <scope>NUCLEOTIDE SEQUENCE [LARGE SCALE GENOMIC DNA]</scope>
    <source>
        <strain evidence="3 4">IEGM 1327</strain>
    </source>
</reference>
<keyword evidence="1" id="KW-0812">Transmembrane</keyword>
<dbReference type="Proteomes" id="UP001186104">
    <property type="component" value="Unassembled WGS sequence"/>
</dbReference>
<dbReference type="EMBL" id="JAWLKF010000020">
    <property type="protein sequence ID" value="MDV6305483.1"/>
    <property type="molecule type" value="Genomic_DNA"/>
</dbReference>
<dbReference type="InterPro" id="IPR025241">
    <property type="entry name" value="DUF4190"/>
</dbReference>
<organism evidence="3 4">
    <name type="scientific">Rhodococcus cerastii</name>
    <dbReference type="NCBI Taxonomy" id="908616"/>
    <lineage>
        <taxon>Bacteria</taxon>
        <taxon>Bacillati</taxon>
        <taxon>Actinomycetota</taxon>
        <taxon>Actinomycetes</taxon>
        <taxon>Mycobacteriales</taxon>
        <taxon>Nocardiaceae</taxon>
        <taxon>Rhodococcus</taxon>
    </lineage>
</organism>
<sequence length="200" mass="20361">MLVTVSVYIALDSPSAGMTVLALVGVLVAAGFGAIVFTAYRRSTAIAWWHLLGLGFGVGMLLNSLARVSDGGNPMSVVAGIINFISLLLIVGGGILAAVQIARKPAAFPGGPLTAPVVGYTADGQPVYGSHLQGRSTNTFAVLALVFGIIGGLLGVVFGHIALSQIKRTGEGGHGLAVAGLALGYIYVVFWFLLIVVASI</sequence>
<feature type="transmembrane region" description="Helical" evidence="1">
    <location>
        <begin position="140"/>
        <end position="163"/>
    </location>
</feature>
<feature type="transmembrane region" description="Helical" evidence="1">
    <location>
        <begin position="78"/>
        <end position="99"/>
    </location>
</feature>
<evidence type="ECO:0000256" key="1">
    <source>
        <dbReference type="SAM" id="Phobius"/>
    </source>
</evidence>
<dbReference type="Pfam" id="PF13828">
    <property type="entry name" value="DUF4190"/>
    <property type="match status" value="1"/>
</dbReference>
<protein>
    <submittedName>
        <fullName evidence="3">DUF4190 domain-containing protein</fullName>
    </submittedName>
</protein>
<accession>A0ABU4D6X8</accession>
<keyword evidence="1" id="KW-1133">Transmembrane helix</keyword>
<comment type="caution">
    <text evidence="3">The sequence shown here is derived from an EMBL/GenBank/DDBJ whole genome shotgun (WGS) entry which is preliminary data.</text>
</comment>
<feature type="transmembrane region" description="Helical" evidence="1">
    <location>
        <begin position="47"/>
        <end position="66"/>
    </location>
</feature>
<evidence type="ECO:0000259" key="2">
    <source>
        <dbReference type="Pfam" id="PF13828"/>
    </source>
</evidence>
<evidence type="ECO:0000313" key="3">
    <source>
        <dbReference type="EMBL" id="MDV6305483.1"/>
    </source>
</evidence>
<keyword evidence="4" id="KW-1185">Reference proteome</keyword>
<feature type="transmembrane region" description="Helical" evidence="1">
    <location>
        <begin position="175"/>
        <end position="198"/>
    </location>
</feature>
<name>A0ABU4D6X8_9NOCA</name>
<feature type="transmembrane region" description="Helical" evidence="1">
    <location>
        <begin position="20"/>
        <end position="40"/>
    </location>
</feature>
<dbReference type="RefSeq" id="WP_317534228.1">
    <property type="nucleotide sequence ID" value="NZ_JAWLKF010000020.1"/>
</dbReference>